<proteinExistence type="inferred from homology"/>
<keyword evidence="9" id="KW-1185">Reference proteome</keyword>
<dbReference type="InterPro" id="IPR029058">
    <property type="entry name" value="AB_hydrolase_fold"/>
</dbReference>
<feature type="compositionally biased region" description="Polar residues" evidence="5">
    <location>
        <begin position="10"/>
        <end position="21"/>
    </location>
</feature>
<evidence type="ECO:0000256" key="5">
    <source>
        <dbReference type="SAM" id="MobiDB-lite"/>
    </source>
</evidence>
<dbReference type="AlphaFoldDB" id="A0AAQ4EEP2"/>
<feature type="compositionally biased region" description="Basic residues" evidence="5">
    <location>
        <begin position="40"/>
        <end position="50"/>
    </location>
</feature>
<evidence type="ECO:0000256" key="2">
    <source>
        <dbReference type="ARBA" id="ARBA00022487"/>
    </source>
</evidence>
<keyword evidence="6" id="KW-0472">Membrane</keyword>
<evidence type="ECO:0000259" key="7">
    <source>
        <dbReference type="Pfam" id="PF00135"/>
    </source>
</evidence>
<dbReference type="PANTHER" id="PTHR43918:SF4">
    <property type="entry name" value="CARBOXYLIC ESTER HYDROLASE"/>
    <property type="match status" value="1"/>
</dbReference>
<dbReference type="Pfam" id="PF00135">
    <property type="entry name" value="COesterase"/>
    <property type="match status" value="1"/>
</dbReference>
<feature type="compositionally biased region" description="Basic and acidic residues" evidence="5">
    <location>
        <begin position="51"/>
        <end position="78"/>
    </location>
</feature>
<evidence type="ECO:0000256" key="4">
    <source>
        <dbReference type="ARBA" id="ARBA00023180"/>
    </source>
</evidence>
<dbReference type="PANTHER" id="PTHR43918">
    <property type="entry name" value="ACETYLCHOLINESTERASE"/>
    <property type="match status" value="1"/>
</dbReference>
<dbReference type="EMBL" id="JARKHS020017332">
    <property type="protein sequence ID" value="KAK8773118.1"/>
    <property type="molecule type" value="Genomic_DNA"/>
</dbReference>
<comment type="similarity">
    <text evidence="1">Belongs to the type-B carboxylesterase/lipase family.</text>
</comment>
<dbReference type="InterPro" id="IPR002018">
    <property type="entry name" value="CarbesteraseB"/>
</dbReference>
<accession>A0AAQ4EEP2</accession>
<dbReference type="Proteomes" id="UP001321473">
    <property type="component" value="Unassembled WGS sequence"/>
</dbReference>
<organism evidence="8 9">
    <name type="scientific">Amblyomma americanum</name>
    <name type="common">Lone star tick</name>
    <dbReference type="NCBI Taxonomy" id="6943"/>
    <lineage>
        <taxon>Eukaryota</taxon>
        <taxon>Metazoa</taxon>
        <taxon>Ecdysozoa</taxon>
        <taxon>Arthropoda</taxon>
        <taxon>Chelicerata</taxon>
        <taxon>Arachnida</taxon>
        <taxon>Acari</taxon>
        <taxon>Parasitiformes</taxon>
        <taxon>Ixodida</taxon>
        <taxon>Ixodoidea</taxon>
        <taxon>Ixodidae</taxon>
        <taxon>Amblyomminae</taxon>
        <taxon>Amblyomma</taxon>
    </lineage>
</organism>
<keyword evidence="6" id="KW-1133">Transmembrane helix</keyword>
<evidence type="ECO:0000256" key="3">
    <source>
        <dbReference type="ARBA" id="ARBA00022801"/>
    </source>
</evidence>
<reference evidence="8 9" key="1">
    <citation type="journal article" date="2023" name="Arcadia Sci">
        <title>De novo assembly of a long-read Amblyomma americanum tick genome.</title>
        <authorList>
            <person name="Chou S."/>
            <person name="Poskanzer K.E."/>
            <person name="Rollins M."/>
            <person name="Thuy-Boun P.S."/>
        </authorList>
    </citation>
    <scope>NUCLEOTIDE SEQUENCE [LARGE SCALE GENOMIC DNA]</scope>
    <source>
        <strain evidence="8">F_SG_1</strain>
        <tissue evidence="8">Salivary glands</tissue>
    </source>
</reference>
<protein>
    <recommendedName>
        <fullName evidence="7">Carboxylesterase type B domain-containing protein</fullName>
    </recommendedName>
</protein>
<feature type="transmembrane region" description="Helical" evidence="6">
    <location>
        <begin position="87"/>
        <end position="108"/>
    </location>
</feature>
<evidence type="ECO:0000313" key="9">
    <source>
        <dbReference type="Proteomes" id="UP001321473"/>
    </source>
</evidence>
<sequence length="385" mass="42445">MAAAPVPGSTADQQQRTTTGVNHGHIAEEGGTSVVEGSKSRRGKKRKGRRPGADRERKDHKEHRRDIGAPMEGHDSKRPHPTPVARSVVISAAVLSLCCAGVAIIVWFQVDYVEVRVKTGSAVRGYRAFIRNRWVYTFLGIEYAQPPVHNLRFRQPLPVVENSSVITATSKGPPCPQRDWFAAKVGTDGGWQGAEDCLHLNLWTPCIPNAEKADKCGKPVLIFLFAEGFQTGSNTRFDGSLLAATGDVVVVAPNFRLGVLLGTVFNEGSPLFEILAQEGDESDSYMRIALRELLTTYGVDNPAKLVDLYAQGSWGSPRGSNMSWAHQLLGDVLFECPVLSFADYLSSRKNRVYVYRFDHKVASLKLYSIPRDQEKKLKGRSCHVI</sequence>
<keyword evidence="6" id="KW-0812">Transmembrane</keyword>
<name>A0AAQ4EEP2_AMBAM</name>
<dbReference type="InterPro" id="IPR050654">
    <property type="entry name" value="AChE-related_enzymes"/>
</dbReference>
<evidence type="ECO:0000313" key="8">
    <source>
        <dbReference type="EMBL" id="KAK8773118.1"/>
    </source>
</evidence>
<keyword evidence="4" id="KW-0325">Glycoprotein</keyword>
<evidence type="ECO:0000256" key="6">
    <source>
        <dbReference type="SAM" id="Phobius"/>
    </source>
</evidence>
<gene>
    <name evidence="8" type="ORF">V5799_012363</name>
</gene>
<dbReference type="GO" id="GO:0052689">
    <property type="term" value="F:carboxylic ester hydrolase activity"/>
    <property type="evidence" value="ECO:0007669"/>
    <property type="project" value="UniProtKB-KW"/>
</dbReference>
<evidence type="ECO:0000256" key="1">
    <source>
        <dbReference type="ARBA" id="ARBA00005964"/>
    </source>
</evidence>
<dbReference type="SUPFAM" id="SSF53474">
    <property type="entry name" value="alpha/beta-Hydrolases"/>
    <property type="match status" value="1"/>
</dbReference>
<feature type="region of interest" description="Disordered" evidence="5">
    <location>
        <begin position="1"/>
        <end position="81"/>
    </location>
</feature>
<keyword evidence="3" id="KW-0378">Hydrolase</keyword>
<keyword evidence="2" id="KW-0719">Serine esterase</keyword>
<dbReference type="Gene3D" id="3.40.50.1820">
    <property type="entry name" value="alpha/beta hydrolase"/>
    <property type="match status" value="2"/>
</dbReference>
<feature type="domain" description="Carboxylesterase type B" evidence="7">
    <location>
        <begin position="114"/>
        <end position="260"/>
    </location>
</feature>
<comment type="caution">
    <text evidence="8">The sequence shown here is derived from an EMBL/GenBank/DDBJ whole genome shotgun (WGS) entry which is preliminary data.</text>
</comment>